<dbReference type="Pfam" id="PF03749">
    <property type="entry name" value="SfsA"/>
    <property type="match status" value="1"/>
</dbReference>
<feature type="domain" description="Sugar fermentation stimulation protein C-terminal" evidence="2">
    <location>
        <begin position="88"/>
        <end position="222"/>
    </location>
</feature>
<sequence length="236" mass="26268">MIYEHTMTATFLSRPNRFLAHVLLDGQDVVCHVKNTGRLKELLIPGTSVLIQHHPDAKALGRKTEYSLIGVQHQIAGSPQWVNIDSQAPNQAAFEWLSFGDGLPFCPRPQEIRREVTHGSSRFDLAFSAAGQPWFLEVKGVTLNVDGQARFPDAPTERGIRHLHELSHAVKEGFGAAILFVIQMKGCSSFAPNPEHPEFVQALREAKAQGVHIWARDCLVTSDSMCIDRPVEVKLF</sequence>
<dbReference type="Proteomes" id="UP000824250">
    <property type="component" value="Unassembled WGS sequence"/>
</dbReference>
<feature type="domain" description="SfsA N-terminal OB" evidence="3">
    <location>
        <begin position="12"/>
        <end position="84"/>
    </location>
</feature>
<reference evidence="4" key="2">
    <citation type="journal article" date="2021" name="PeerJ">
        <title>Extensive microbial diversity within the chicken gut microbiome revealed by metagenomics and culture.</title>
        <authorList>
            <person name="Gilroy R."/>
            <person name="Ravi A."/>
            <person name="Getino M."/>
            <person name="Pursley I."/>
            <person name="Horton D.L."/>
            <person name="Alikhan N.F."/>
            <person name="Baker D."/>
            <person name="Gharbi K."/>
            <person name="Hall N."/>
            <person name="Watson M."/>
            <person name="Adriaenssens E.M."/>
            <person name="Foster-Nyarko E."/>
            <person name="Jarju S."/>
            <person name="Secka A."/>
            <person name="Antonio M."/>
            <person name="Oren A."/>
            <person name="Chaudhuri R.R."/>
            <person name="La Ragione R."/>
            <person name="Hildebrand F."/>
            <person name="Pallen M.J."/>
        </authorList>
    </citation>
    <scope>NUCLEOTIDE SEQUENCE</scope>
    <source>
        <strain evidence="4">CHK180-2868</strain>
    </source>
</reference>
<dbReference type="InterPro" id="IPR040452">
    <property type="entry name" value="SfsA_C"/>
</dbReference>
<evidence type="ECO:0000313" key="4">
    <source>
        <dbReference type="EMBL" id="HIR05489.1"/>
    </source>
</evidence>
<dbReference type="CDD" id="cd22359">
    <property type="entry name" value="SfsA-like_bacterial"/>
    <property type="match status" value="1"/>
</dbReference>
<gene>
    <name evidence="1 4" type="primary">sfsA</name>
    <name evidence="4" type="ORF">IAB28_05930</name>
</gene>
<comment type="caution">
    <text evidence="4">The sequence shown here is derived from an EMBL/GenBank/DDBJ whole genome shotgun (WGS) entry which is preliminary data.</text>
</comment>
<dbReference type="PANTHER" id="PTHR30545">
    <property type="entry name" value="SUGAR FERMENTATION STIMULATION PROTEIN A"/>
    <property type="match status" value="1"/>
</dbReference>
<dbReference type="AlphaFoldDB" id="A0A9D1D6C5"/>
<dbReference type="PANTHER" id="PTHR30545:SF2">
    <property type="entry name" value="SUGAR FERMENTATION STIMULATION PROTEIN A"/>
    <property type="match status" value="1"/>
</dbReference>
<evidence type="ECO:0000259" key="3">
    <source>
        <dbReference type="Pfam" id="PF17746"/>
    </source>
</evidence>
<protein>
    <recommendedName>
        <fullName evidence="1">Sugar fermentation stimulation protein homolog</fullName>
    </recommendedName>
</protein>
<organism evidence="4 5">
    <name type="scientific">Candidatus Copromonas faecavium</name>
    <name type="common">nom. illeg.</name>
    <dbReference type="NCBI Taxonomy" id="2840740"/>
    <lineage>
        <taxon>Bacteria</taxon>
        <taxon>Bacillati</taxon>
        <taxon>Bacillota</taxon>
        <taxon>Clostridia</taxon>
        <taxon>Lachnospirales</taxon>
        <taxon>Lachnospiraceae</taxon>
        <taxon>Candidatus Copromonas (nom. illeg.)</taxon>
    </lineage>
</organism>
<dbReference type="Pfam" id="PF17746">
    <property type="entry name" value="SfsA_N"/>
    <property type="match status" value="1"/>
</dbReference>
<dbReference type="EMBL" id="DVGC01000032">
    <property type="protein sequence ID" value="HIR05489.1"/>
    <property type="molecule type" value="Genomic_DNA"/>
</dbReference>
<dbReference type="Gene3D" id="3.40.1350.60">
    <property type="match status" value="1"/>
</dbReference>
<evidence type="ECO:0000259" key="2">
    <source>
        <dbReference type="Pfam" id="PF03749"/>
    </source>
</evidence>
<name>A0A9D1D6C5_9FIRM</name>
<dbReference type="InterPro" id="IPR005224">
    <property type="entry name" value="SfsA"/>
</dbReference>
<reference evidence="4" key="1">
    <citation type="submission" date="2020-10" db="EMBL/GenBank/DDBJ databases">
        <authorList>
            <person name="Gilroy R."/>
        </authorList>
    </citation>
    <scope>NUCLEOTIDE SEQUENCE</scope>
    <source>
        <strain evidence="4">CHK180-2868</strain>
    </source>
</reference>
<dbReference type="NCBIfam" id="TIGR00230">
    <property type="entry name" value="sfsA"/>
    <property type="match status" value="1"/>
</dbReference>
<dbReference type="GO" id="GO:0003677">
    <property type="term" value="F:DNA binding"/>
    <property type="evidence" value="ECO:0007669"/>
    <property type="project" value="InterPro"/>
</dbReference>
<evidence type="ECO:0000256" key="1">
    <source>
        <dbReference type="HAMAP-Rule" id="MF_00095"/>
    </source>
</evidence>
<evidence type="ECO:0000313" key="5">
    <source>
        <dbReference type="Proteomes" id="UP000824250"/>
    </source>
</evidence>
<proteinExistence type="inferred from homology"/>
<accession>A0A9D1D6C5</accession>
<dbReference type="InterPro" id="IPR041465">
    <property type="entry name" value="SfsA_N"/>
</dbReference>
<dbReference type="HAMAP" id="MF_00095">
    <property type="entry name" value="SfsA"/>
    <property type="match status" value="1"/>
</dbReference>
<dbReference type="Gene3D" id="2.40.50.580">
    <property type="match status" value="1"/>
</dbReference>
<comment type="similarity">
    <text evidence="1">Belongs to the SfsA family.</text>
</comment>